<sequence>MPAAMPAPTPFLASTQPIPALALFPLNDTFIPKYIHLNQRVKIGRQTNAKTTPGERNGYFDSKVLSRQHAEVWEDDGKIFIKDVKSSNGTFINGERLSPEGVESQPFELKTDDIVEFGIDIVGEDNKTIVHHKVAARVGCILTPEDAPVVFPPPMSGTNGTQRKPNALAPTPSNTANVNTTGLGSMGAPAGRPRTGLTFEHILSRLQNGLIQSRETGQELGRLGEQMNDIGDTLSGNNPGPIHNYPAAIPPVRPDSAAPALSTAPQPQPAINPPPLPQVPDKDVIASLQAQLAETQSTLASHVDKIRVLSDLTVEYDVMKRELSTLRDYVEEKRHENHDTTAADDDETKSFTTITPGQEDDEGDGDEKHLRRERQKTIMVNGNRPHTPEPTLHPSEENTHSPTTDTFNSDVTNRLSTLSEQLESALTISRALQAQQASTQSIIQTLESKIAALESKIDVVAEAQKEKQDPPVQPKVENGDVVELRATDPPLVDLIKQWSTLQSEWGTRFDEWESRIVNVEGGYKSLEENMRTLEGGFRSVEDGLRGLENGLKETREIRQKTLQEMQVIAQTKRQVPMASVSTAISVLVLSVVAAVVYRAKE</sequence>
<dbReference type="SUPFAM" id="SSF49879">
    <property type="entry name" value="SMAD/FHA domain"/>
    <property type="match status" value="1"/>
</dbReference>
<dbReference type="InterPro" id="IPR000253">
    <property type="entry name" value="FHA_dom"/>
</dbReference>
<organism evidence="4 5">
    <name type="scientific">Clathrus columnatus</name>
    <dbReference type="NCBI Taxonomy" id="1419009"/>
    <lineage>
        <taxon>Eukaryota</taxon>
        <taxon>Fungi</taxon>
        <taxon>Dikarya</taxon>
        <taxon>Basidiomycota</taxon>
        <taxon>Agaricomycotina</taxon>
        <taxon>Agaricomycetes</taxon>
        <taxon>Phallomycetidae</taxon>
        <taxon>Phallales</taxon>
        <taxon>Clathraceae</taxon>
        <taxon>Clathrus</taxon>
    </lineage>
</organism>
<dbReference type="GO" id="GO:0005737">
    <property type="term" value="C:cytoplasm"/>
    <property type="evidence" value="ECO:0007669"/>
    <property type="project" value="TreeGrafter"/>
</dbReference>
<dbReference type="Pfam" id="PF00498">
    <property type="entry name" value="FHA"/>
    <property type="match status" value="1"/>
</dbReference>
<evidence type="ECO:0000256" key="2">
    <source>
        <dbReference type="SAM" id="Phobius"/>
    </source>
</evidence>
<reference evidence="4" key="1">
    <citation type="submission" date="2021-10" db="EMBL/GenBank/DDBJ databases">
        <title>De novo Genome Assembly of Clathrus columnatus (Basidiomycota, Fungi) Using Illumina and Nanopore Sequence Data.</title>
        <authorList>
            <person name="Ogiso-Tanaka E."/>
            <person name="Itagaki H."/>
            <person name="Hosoya T."/>
            <person name="Hosaka K."/>
        </authorList>
    </citation>
    <scope>NUCLEOTIDE SEQUENCE</scope>
    <source>
        <strain evidence="4">MO-923</strain>
    </source>
</reference>
<feature type="region of interest" description="Disordered" evidence="1">
    <location>
        <begin position="254"/>
        <end position="281"/>
    </location>
</feature>
<feature type="domain" description="FHA" evidence="3">
    <location>
        <begin position="41"/>
        <end position="97"/>
    </location>
</feature>
<gene>
    <name evidence="4" type="ORF">Clacol_001972</name>
</gene>
<proteinExistence type="predicted"/>
<keyword evidence="2" id="KW-1133">Transmembrane helix</keyword>
<dbReference type="EMBL" id="BPWL01000002">
    <property type="protein sequence ID" value="GJJ07767.1"/>
    <property type="molecule type" value="Genomic_DNA"/>
</dbReference>
<feature type="region of interest" description="Disordered" evidence="1">
    <location>
        <begin position="381"/>
        <end position="407"/>
    </location>
</feature>
<keyword evidence="2" id="KW-0812">Transmembrane</keyword>
<keyword evidence="5" id="KW-1185">Reference proteome</keyword>
<dbReference type="PROSITE" id="PS50006">
    <property type="entry name" value="FHA_DOMAIN"/>
    <property type="match status" value="1"/>
</dbReference>
<dbReference type="Gene3D" id="2.60.200.20">
    <property type="match status" value="1"/>
</dbReference>
<dbReference type="AlphaFoldDB" id="A0AAV5A2U4"/>
<evidence type="ECO:0000313" key="5">
    <source>
        <dbReference type="Proteomes" id="UP001050691"/>
    </source>
</evidence>
<dbReference type="SMART" id="SM00240">
    <property type="entry name" value="FHA"/>
    <property type="match status" value="1"/>
</dbReference>
<dbReference type="PANTHER" id="PTHR15715">
    <property type="entry name" value="CENTROSOMAL PROTEIN OF 170 KDA"/>
    <property type="match status" value="1"/>
</dbReference>
<evidence type="ECO:0000259" key="3">
    <source>
        <dbReference type="PROSITE" id="PS50006"/>
    </source>
</evidence>
<dbReference type="SUPFAM" id="SSF57997">
    <property type="entry name" value="Tropomyosin"/>
    <property type="match status" value="1"/>
</dbReference>
<feature type="compositionally biased region" description="Pro residues" evidence="1">
    <location>
        <begin position="266"/>
        <end position="278"/>
    </location>
</feature>
<dbReference type="Proteomes" id="UP001050691">
    <property type="component" value="Unassembled WGS sequence"/>
</dbReference>
<protein>
    <recommendedName>
        <fullName evidence="3">FHA domain-containing protein</fullName>
    </recommendedName>
</protein>
<keyword evidence="2" id="KW-0472">Membrane</keyword>
<feature type="region of interest" description="Disordered" evidence="1">
    <location>
        <begin position="333"/>
        <end position="369"/>
    </location>
</feature>
<accession>A0AAV5A2U4</accession>
<evidence type="ECO:0000313" key="4">
    <source>
        <dbReference type="EMBL" id="GJJ07767.1"/>
    </source>
</evidence>
<dbReference type="CDD" id="cd22679">
    <property type="entry name" value="FHA_SLMAP"/>
    <property type="match status" value="1"/>
</dbReference>
<name>A0AAV5A2U4_9AGAM</name>
<evidence type="ECO:0000256" key="1">
    <source>
        <dbReference type="SAM" id="MobiDB-lite"/>
    </source>
</evidence>
<feature type="transmembrane region" description="Helical" evidence="2">
    <location>
        <begin position="575"/>
        <end position="597"/>
    </location>
</feature>
<dbReference type="PANTHER" id="PTHR15715:SF37">
    <property type="entry name" value="LD47843P"/>
    <property type="match status" value="1"/>
</dbReference>
<dbReference type="InterPro" id="IPR051176">
    <property type="entry name" value="Cent_Immune-Sig_Mod"/>
</dbReference>
<dbReference type="InterPro" id="IPR008984">
    <property type="entry name" value="SMAD_FHA_dom_sf"/>
</dbReference>
<comment type="caution">
    <text evidence="4">The sequence shown here is derived from an EMBL/GenBank/DDBJ whole genome shotgun (WGS) entry which is preliminary data.</text>
</comment>